<evidence type="ECO:0000313" key="6">
    <source>
        <dbReference type="Proteomes" id="UP001244207"/>
    </source>
</evidence>
<keyword evidence="2" id="KW-0560">Oxidoreductase</keyword>
<dbReference type="InterPro" id="IPR016169">
    <property type="entry name" value="FAD-bd_PCMH_sub2"/>
</dbReference>
<keyword evidence="3" id="KW-0732">Signal</keyword>
<evidence type="ECO:0000256" key="2">
    <source>
        <dbReference type="ARBA" id="ARBA00023002"/>
    </source>
</evidence>
<comment type="similarity">
    <text evidence="1">Belongs to the oxygen-dependent FAD-linked oxidoreductase family.</text>
</comment>
<evidence type="ECO:0000259" key="4">
    <source>
        <dbReference type="PROSITE" id="PS51387"/>
    </source>
</evidence>
<dbReference type="InterPro" id="IPR006094">
    <property type="entry name" value="Oxid_FAD_bind_N"/>
</dbReference>
<dbReference type="InterPro" id="IPR012951">
    <property type="entry name" value="BBE"/>
</dbReference>
<feature type="signal peptide" evidence="3">
    <location>
        <begin position="1"/>
        <end position="20"/>
    </location>
</feature>
<dbReference type="PANTHER" id="PTHR13878:SF91">
    <property type="entry name" value="FAD BINDING DOMAIN PROTEIN (AFU_ORTHOLOGUE AFUA_6G12070)-RELATED"/>
    <property type="match status" value="1"/>
</dbReference>
<dbReference type="InterPro" id="IPR036318">
    <property type="entry name" value="FAD-bd_PCMH-like_sf"/>
</dbReference>
<reference evidence="5" key="1">
    <citation type="submission" date="2021-12" db="EMBL/GenBank/DDBJ databases">
        <title>Comparative genomics, transcriptomics and evolutionary studies reveal genomic signatures of adaptation to plant cell wall in hemibiotrophic fungi.</title>
        <authorList>
            <consortium name="DOE Joint Genome Institute"/>
            <person name="Baroncelli R."/>
            <person name="Diaz J.F."/>
            <person name="Benocci T."/>
            <person name="Peng M."/>
            <person name="Battaglia E."/>
            <person name="Haridas S."/>
            <person name="Andreopoulos W."/>
            <person name="Labutti K."/>
            <person name="Pangilinan J."/>
            <person name="Floch G.L."/>
            <person name="Makela M.R."/>
            <person name="Henrissat B."/>
            <person name="Grigoriev I.V."/>
            <person name="Crouch J.A."/>
            <person name="De Vries R.P."/>
            <person name="Sukno S.A."/>
            <person name="Thon M.R."/>
        </authorList>
    </citation>
    <scope>NUCLEOTIDE SEQUENCE</scope>
    <source>
        <strain evidence="5">CBS 112980</strain>
    </source>
</reference>
<organism evidence="5 6">
    <name type="scientific">Glomerella acutata</name>
    <name type="common">Colletotrichum acutatum</name>
    <dbReference type="NCBI Taxonomy" id="27357"/>
    <lineage>
        <taxon>Eukaryota</taxon>
        <taxon>Fungi</taxon>
        <taxon>Dikarya</taxon>
        <taxon>Ascomycota</taxon>
        <taxon>Pezizomycotina</taxon>
        <taxon>Sordariomycetes</taxon>
        <taxon>Hypocreomycetidae</taxon>
        <taxon>Glomerellales</taxon>
        <taxon>Glomerellaceae</taxon>
        <taxon>Colletotrichum</taxon>
        <taxon>Colletotrichum acutatum species complex</taxon>
    </lineage>
</organism>
<gene>
    <name evidence="5" type="ORF">BDZ83DRAFT_778276</name>
</gene>
<dbReference type="PROSITE" id="PS51387">
    <property type="entry name" value="FAD_PCMH"/>
    <property type="match status" value="1"/>
</dbReference>
<dbReference type="PANTHER" id="PTHR13878">
    <property type="entry name" value="GULONOLACTONE OXIDASE"/>
    <property type="match status" value="1"/>
</dbReference>
<feature type="chain" id="PRO_5042113161" description="FAD-binding PCMH-type domain-containing protein" evidence="3">
    <location>
        <begin position="21"/>
        <end position="578"/>
    </location>
</feature>
<evidence type="ECO:0000313" key="5">
    <source>
        <dbReference type="EMBL" id="KAK1724898.1"/>
    </source>
</evidence>
<dbReference type="GO" id="GO:0016491">
    <property type="term" value="F:oxidoreductase activity"/>
    <property type="evidence" value="ECO:0007669"/>
    <property type="project" value="UniProtKB-KW"/>
</dbReference>
<dbReference type="AlphaFoldDB" id="A0AAD8UNQ2"/>
<protein>
    <recommendedName>
        <fullName evidence="4">FAD-binding PCMH-type domain-containing protein</fullName>
    </recommendedName>
</protein>
<dbReference type="EMBL" id="JAHMHS010000047">
    <property type="protein sequence ID" value="KAK1724898.1"/>
    <property type="molecule type" value="Genomic_DNA"/>
</dbReference>
<dbReference type="Pfam" id="PF01565">
    <property type="entry name" value="FAD_binding_4"/>
    <property type="match status" value="1"/>
</dbReference>
<evidence type="ECO:0000256" key="1">
    <source>
        <dbReference type="ARBA" id="ARBA00005466"/>
    </source>
</evidence>
<keyword evidence="6" id="KW-1185">Reference proteome</keyword>
<evidence type="ECO:0000256" key="3">
    <source>
        <dbReference type="SAM" id="SignalP"/>
    </source>
</evidence>
<dbReference type="GO" id="GO:0071949">
    <property type="term" value="F:FAD binding"/>
    <property type="evidence" value="ECO:0007669"/>
    <property type="project" value="InterPro"/>
</dbReference>
<dbReference type="Proteomes" id="UP001244207">
    <property type="component" value="Unassembled WGS sequence"/>
</dbReference>
<sequence length="578" mass="62569">MTPPRIAIVLITLIVGSVQAESCKCSPQDPCWPPASNWGTLNRTLDGRLIQFNPPGSVCYTSQPDYNQEACDSLIVQYSTWAFNSANPASMGTKDACDPIYPNGTSIFGDTHAGATGCSLGTLSPYVVNATEAGHVKAALQFAEDHNLRLNIKNTGHGGKLSIWTHHMKYFVFHETFQPVGCLNTSKRDAPMAATIGAGLQDGELFEALAGHNAFGTGGTNTDVGVVGWSTGEGHGFMTGAYGQGADNIIEASVVTPSGDVVVTNECQHEDLFWAIRGGGGGTFGVILNLTLKAYPMPNVTLFGINAVAKNGTSPKSWWEFVARFHTIIPALQDQGLHGYWSMDAASRALGGSFFLWNADNATVARVTAPLQEFFKNSSDSITYTAAPIKLTTFYDLVKQLPTLGDMSRNSATSASRLVSRDLLTQNQTAFAETLEKLAENNTQDSISFSGTMTISSKPVNNSLNPVWRRASIHLIASQSYPATLSSIETEKVVSDMTFNKLNLLRELDPSSGAYLNEANDLEPGWQWSFFGENYGRLFTLKNRYDPNGLLWCNKCVGSEQWVTVKNGSLCPAYAFHQ</sequence>
<accession>A0AAD8UNQ2</accession>
<dbReference type="InterPro" id="IPR016166">
    <property type="entry name" value="FAD-bd_PCMH"/>
</dbReference>
<dbReference type="RefSeq" id="XP_060364953.1">
    <property type="nucleotide sequence ID" value="XM_060515502.1"/>
</dbReference>
<name>A0AAD8UNQ2_GLOAC</name>
<dbReference type="Pfam" id="PF08031">
    <property type="entry name" value="BBE"/>
    <property type="match status" value="1"/>
</dbReference>
<comment type="caution">
    <text evidence="5">The sequence shown here is derived from an EMBL/GenBank/DDBJ whole genome shotgun (WGS) entry which is preliminary data.</text>
</comment>
<feature type="domain" description="FAD-binding PCMH-type" evidence="4">
    <location>
        <begin position="120"/>
        <end position="297"/>
    </location>
</feature>
<dbReference type="InterPro" id="IPR050432">
    <property type="entry name" value="FAD-linked_Oxidoreductases_BP"/>
</dbReference>
<dbReference type="SUPFAM" id="SSF56176">
    <property type="entry name" value="FAD-binding/transporter-associated domain-like"/>
    <property type="match status" value="1"/>
</dbReference>
<dbReference type="Gene3D" id="3.30.465.10">
    <property type="match status" value="2"/>
</dbReference>
<proteinExistence type="inferred from homology"/>
<dbReference type="GeneID" id="85399400"/>